<organism evidence="4">
    <name type="scientific">hydrothermal vent metagenome</name>
    <dbReference type="NCBI Taxonomy" id="652676"/>
    <lineage>
        <taxon>unclassified sequences</taxon>
        <taxon>metagenomes</taxon>
        <taxon>ecological metagenomes</taxon>
    </lineage>
</organism>
<protein>
    <submittedName>
        <fullName evidence="4">Gamma-glutamyltranspeptidase</fullName>
        <ecNumber evidence="4">2.3.2.2</ecNumber>
    </submittedName>
</protein>
<keyword evidence="1 4" id="KW-0808">Transferase</keyword>
<dbReference type="EMBL" id="CZRL01000084">
    <property type="protein sequence ID" value="CUS52588.1"/>
    <property type="molecule type" value="Genomic_DNA"/>
</dbReference>
<keyword evidence="4" id="KW-0012">Acyltransferase</keyword>
<dbReference type="AlphaFoldDB" id="A0A160TRM0"/>
<keyword evidence="3" id="KW-0865">Zymogen</keyword>
<evidence type="ECO:0000256" key="3">
    <source>
        <dbReference type="ARBA" id="ARBA00023145"/>
    </source>
</evidence>
<evidence type="ECO:0000256" key="1">
    <source>
        <dbReference type="ARBA" id="ARBA00022679"/>
    </source>
</evidence>
<dbReference type="EC" id="2.3.2.2" evidence="4"/>
<name>A0A160TRM0_9ZZZZ</name>
<dbReference type="Gene3D" id="3.60.20.40">
    <property type="match status" value="1"/>
</dbReference>
<dbReference type="InterPro" id="IPR043137">
    <property type="entry name" value="GGT_ssub_C"/>
</dbReference>
<gene>
    <name evidence="4" type="ORF">MGWOODY_XGa1079</name>
</gene>
<dbReference type="PANTHER" id="PTHR43199:SF1">
    <property type="entry name" value="GLUTATHIONE HYDROLASE PROENZYME"/>
    <property type="match status" value="1"/>
</dbReference>
<proteinExistence type="predicted"/>
<keyword evidence="2" id="KW-0378">Hydrolase</keyword>
<reference evidence="4" key="1">
    <citation type="submission" date="2015-10" db="EMBL/GenBank/DDBJ databases">
        <authorList>
            <person name="Gilbert D.G."/>
        </authorList>
    </citation>
    <scope>NUCLEOTIDE SEQUENCE</scope>
</reference>
<dbReference type="SUPFAM" id="SSF56235">
    <property type="entry name" value="N-terminal nucleophile aminohydrolases (Ntn hydrolases)"/>
    <property type="match status" value="1"/>
</dbReference>
<dbReference type="GO" id="GO:0103068">
    <property type="term" value="F:leukotriene C4 gamma-glutamyl transferase activity"/>
    <property type="evidence" value="ECO:0007669"/>
    <property type="project" value="UniProtKB-EC"/>
</dbReference>
<dbReference type="InterPro" id="IPR051792">
    <property type="entry name" value="GGT_bact"/>
</dbReference>
<dbReference type="GO" id="GO:0016787">
    <property type="term" value="F:hydrolase activity"/>
    <property type="evidence" value="ECO:0007669"/>
    <property type="project" value="UniProtKB-KW"/>
</dbReference>
<dbReference type="PRINTS" id="PR01210">
    <property type="entry name" value="GGTRANSPTASE"/>
</dbReference>
<dbReference type="PANTHER" id="PTHR43199">
    <property type="entry name" value="GLUTATHIONE HYDROLASE"/>
    <property type="match status" value="1"/>
</dbReference>
<accession>A0A160TRM0</accession>
<dbReference type="Pfam" id="PF01019">
    <property type="entry name" value="G_glu_transpept"/>
    <property type="match status" value="2"/>
</dbReference>
<sequence>MDAAVATSFALGVVEPWMSGLGGCAFMVTYSAADDKTYVLESGVRAPLAVDPADYPLSTGFDSDLFNWPGVVDNRNVIGPWSVAVPGLVAGLDAVVERFATWGWSDLIAPAIELAERGLRVDWYSSLKIASAARDLSRFPSSKALFLPDGQAPVGQWGGPLPVIELKALQQTLQRLAVEGAESFYRGSLAEDIVRDASLLGMKLGIDDLKSYTPVLHAVDGFTYRNVTVNAATGLSAGPTLQHALGLLEQNLAGPPAAPDGQLYGAYAAAMNEAYAERLCGFGDSPEGAIPSCTTHLNVVDREGNVVALTQTLLSLFGSKVVLPDTGILMNNGMMWFDPTPDRVNSIAPGKRPLSNMCPVIMCDRAGYRTAIGASGGRRIMSAVLQLLSFLADCQMTVHDAIHQPRIDVSGGTDITVDTLLDPDIVEFLSRHYSVITIPQGVYPSMYACPGIAQFDPHTGNSTGAAFVMSPVAAAVGAD</sequence>
<evidence type="ECO:0000313" key="4">
    <source>
        <dbReference type="EMBL" id="CUS52588.1"/>
    </source>
</evidence>
<dbReference type="InterPro" id="IPR029055">
    <property type="entry name" value="Ntn_hydrolases_N"/>
</dbReference>
<evidence type="ECO:0000256" key="2">
    <source>
        <dbReference type="ARBA" id="ARBA00022801"/>
    </source>
</evidence>